<dbReference type="EMBL" id="OR769222">
    <property type="protein sequence ID" value="WQJ52951.1"/>
    <property type="molecule type" value="Genomic_DNA"/>
</dbReference>
<protein>
    <submittedName>
        <fullName evidence="1">Uncharacterized protein</fullName>
    </submittedName>
</protein>
<sequence>MNMKKIVNAVKRAFEAYCKNSYELNKAVYDAGLVCM</sequence>
<evidence type="ECO:0000313" key="1">
    <source>
        <dbReference type="EMBL" id="WQJ52951.1"/>
    </source>
</evidence>
<name>A0ABZ0Z1P0_9CAUD</name>
<dbReference type="Proteomes" id="UP001349343">
    <property type="component" value="Segment"/>
</dbReference>
<evidence type="ECO:0000313" key="2">
    <source>
        <dbReference type="Proteomes" id="UP001349343"/>
    </source>
</evidence>
<accession>A0ABZ0Z1P0</accession>
<keyword evidence="2" id="KW-1185">Reference proteome</keyword>
<proteinExistence type="predicted"/>
<reference evidence="1 2" key="1">
    <citation type="submission" date="2023-11" db="EMBL/GenBank/DDBJ databases">
        <authorList>
            <person name="Cook R."/>
            <person name="Crisci M."/>
            <person name="Pye H."/>
            <person name="Adriaenssens E."/>
            <person name="Santini J."/>
        </authorList>
    </citation>
    <scope>NUCLEOTIDE SEQUENCE [LARGE SCALE GENOMIC DNA]</scope>
    <source>
        <strain evidence="1">Lak_Megaphage_RVC_JS4_GC31</strain>
    </source>
</reference>
<organism evidence="1 2">
    <name type="scientific">phage Lak_Megaphage_RVC_JS4_GC31</name>
    <dbReference type="NCBI Taxonomy" id="3109228"/>
    <lineage>
        <taxon>Viruses</taxon>
        <taxon>Duplodnaviria</taxon>
        <taxon>Heunggongvirae</taxon>
        <taxon>Uroviricota</taxon>
        <taxon>Caudoviricetes</taxon>
        <taxon>Caudoviricetes code 15 clade</taxon>
    </lineage>
</organism>